<evidence type="ECO:0000256" key="4">
    <source>
        <dbReference type="HAMAP-Rule" id="MF_02217"/>
    </source>
</evidence>
<dbReference type="GO" id="GO:0030488">
    <property type="term" value="P:tRNA methylation"/>
    <property type="evidence" value="ECO:0007669"/>
    <property type="project" value="UniProtKB-UniRule"/>
</dbReference>
<dbReference type="Proteomes" id="UP000199687">
    <property type="component" value="Unassembled WGS sequence"/>
</dbReference>
<dbReference type="InterPro" id="IPR002935">
    <property type="entry name" value="SAM_O-MeTrfase"/>
</dbReference>
<dbReference type="InterPro" id="IPR050362">
    <property type="entry name" value="Cation-dep_OMT"/>
</dbReference>
<proteinExistence type="inferred from homology"/>
<dbReference type="PROSITE" id="PS51682">
    <property type="entry name" value="SAM_OMT_I"/>
    <property type="match status" value="1"/>
</dbReference>
<dbReference type="EMBL" id="FOGL01000009">
    <property type="protein sequence ID" value="SER73253.1"/>
    <property type="molecule type" value="Genomic_DNA"/>
</dbReference>
<keyword evidence="6" id="KW-1185">Reference proteome</keyword>
<evidence type="ECO:0000313" key="5">
    <source>
        <dbReference type="EMBL" id="SER73253.1"/>
    </source>
</evidence>
<dbReference type="HAMAP" id="MF_02217">
    <property type="entry name" value="TrmR_methyltr"/>
    <property type="match status" value="1"/>
</dbReference>
<dbReference type="RefSeq" id="WP_089740712.1">
    <property type="nucleotide sequence ID" value="NZ_FOGL01000009.1"/>
</dbReference>
<dbReference type="OrthoDB" id="9799672at2"/>
<dbReference type="InterPro" id="IPR029063">
    <property type="entry name" value="SAM-dependent_MTases_sf"/>
</dbReference>
<feature type="binding site" evidence="4">
    <location>
        <begin position="111"/>
        <end position="112"/>
    </location>
    <ligand>
        <name>S-adenosyl-L-methionine</name>
        <dbReference type="ChEBI" id="CHEBI:59789"/>
    </ligand>
</feature>
<comment type="similarity">
    <text evidence="4">Belongs to the class I-like SAM-binding methyltransferase superfamily. Cation-dependent O-methyltransferase family.</text>
</comment>
<dbReference type="EC" id="2.1.1.-" evidence="4"/>
<comment type="catalytic activity">
    <reaction evidence="4">
        <text>5-hydroxyuridine(34) in tRNA + S-adenosyl-L-methionine = 5-methoxyuridine(34) in tRNA + S-adenosyl-L-homocysteine + H(+)</text>
        <dbReference type="Rhea" id="RHEA:60524"/>
        <dbReference type="Rhea" id="RHEA-COMP:13381"/>
        <dbReference type="Rhea" id="RHEA-COMP:15591"/>
        <dbReference type="ChEBI" id="CHEBI:15378"/>
        <dbReference type="ChEBI" id="CHEBI:57856"/>
        <dbReference type="ChEBI" id="CHEBI:59789"/>
        <dbReference type="ChEBI" id="CHEBI:136877"/>
        <dbReference type="ChEBI" id="CHEBI:143860"/>
    </reaction>
</comment>
<feature type="binding site" evidence="4">
    <location>
        <position position="36"/>
    </location>
    <ligand>
        <name>S-adenosyl-L-methionine</name>
        <dbReference type="ChEBI" id="CHEBI:59789"/>
    </ligand>
</feature>
<dbReference type="PANTHER" id="PTHR10509:SF14">
    <property type="entry name" value="CAFFEOYL-COA O-METHYLTRANSFERASE 3-RELATED"/>
    <property type="match status" value="1"/>
</dbReference>
<evidence type="ECO:0000256" key="2">
    <source>
        <dbReference type="ARBA" id="ARBA00022679"/>
    </source>
</evidence>
<name>A0A1H9RMD2_9BACI</name>
<evidence type="ECO:0000256" key="3">
    <source>
        <dbReference type="ARBA" id="ARBA00022691"/>
    </source>
</evidence>
<feature type="binding site" evidence="4">
    <location>
        <position position="157"/>
    </location>
    <ligand>
        <name>Mg(2+)</name>
        <dbReference type="ChEBI" id="CHEBI:18420"/>
    </ligand>
</feature>
<reference evidence="5 6" key="1">
    <citation type="submission" date="2016-10" db="EMBL/GenBank/DDBJ databases">
        <authorList>
            <person name="de Groot N.N."/>
        </authorList>
    </citation>
    <scope>NUCLEOTIDE SEQUENCE [LARGE SCALE GENOMIC DNA]</scope>
    <source>
        <strain evidence="5 6">CGMCC 1.7727</strain>
    </source>
</reference>
<feature type="binding site" evidence="4">
    <location>
        <position position="66"/>
    </location>
    <ligand>
        <name>S-adenosyl-L-methionine</name>
        <dbReference type="ChEBI" id="CHEBI:59789"/>
    </ligand>
</feature>
<feature type="binding site" evidence="4">
    <location>
        <position position="131"/>
    </location>
    <ligand>
        <name>S-adenosyl-L-methionine</name>
        <dbReference type="ChEBI" id="CHEBI:59789"/>
    </ligand>
</feature>
<keyword evidence="3 4" id="KW-0949">S-adenosyl-L-methionine</keyword>
<evidence type="ECO:0000256" key="1">
    <source>
        <dbReference type="ARBA" id="ARBA00022603"/>
    </source>
</evidence>
<dbReference type="InterPro" id="IPR043675">
    <property type="entry name" value="TrmR_methyltr"/>
</dbReference>
<keyword evidence="4" id="KW-0460">Magnesium</keyword>
<feature type="binding site" evidence="4">
    <location>
        <position position="131"/>
    </location>
    <ligand>
        <name>Mg(2+)</name>
        <dbReference type="ChEBI" id="CHEBI:18420"/>
    </ligand>
</feature>
<organism evidence="5 6">
    <name type="scientific">Gracilibacillus ureilyticus</name>
    <dbReference type="NCBI Taxonomy" id="531814"/>
    <lineage>
        <taxon>Bacteria</taxon>
        <taxon>Bacillati</taxon>
        <taxon>Bacillota</taxon>
        <taxon>Bacilli</taxon>
        <taxon>Bacillales</taxon>
        <taxon>Bacillaceae</taxon>
        <taxon>Gracilibacillus</taxon>
    </lineage>
</organism>
<protein>
    <recommendedName>
        <fullName evidence="4">tRNA 5-hydroxyuridine methyltransferase</fullName>
        <ecNumber evidence="4">2.1.1.-</ecNumber>
    </recommendedName>
    <alternativeName>
        <fullName evidence="4">ho5U methyltransferase</fullName>
    </alternativeName>
</protein>
<accession>A0A1H9RMD2</accession>
<dbReference type="GO" id="GO:0016300">
    <property type="term" value="F:tRNA (uridine) methyltransferase activity"/>
    <property type="evidence" value="ECO:0007669"/>
    <property type="project" value="UniProtKB-UniRule"/>
</dbReference>
<dbReference type="GO" id="GO:0008171">
    <property type="term" value="F:O-methyltransferase activity"/>
    <property type="evidence" value="ECO:0007669"/>
    <property type="project" value="InterPro"/>
</dbReference>
<comment type="subunit">
    <text evidence="4">Homodimer.</text>
</comment>
<feature type="binding site" evidence="4">
    <location>
        <position position="83"/>
    </location>
    <ligand>
        <name>S-adenosyl-L-methionine</name>
        <dbReference type="ChEBI" id="CHEBI:59789"/>
    </ligand>
</feature>
<dbReference type="AlphaFoldDB" id="A0A1H9RMD2"/>
<evidence type="ECO:0000313" key="6">
    <source>
        <dbReference type="Proteomes" id="UP000199687"/>
    </source>
</evidence>
<keyword evidence="2 4" id="KW-0808">Transferase</keyword>
<sequence length="219" mass="25158">MIDPSILSYLEKLHQADEKWIKELEEEARQHHVPIMDKVGISFLLQLIRMKQPGKILEIGAAIGYSSLRMANAYNQTKIVTIERDQEMYERASYHVAKHDKANQIEILFGDALELEDQVQQRAPYDLIFIDAAKGQYQKFFTMYEKMLSPGGVIITDNVLFRGLVAGHLETTKRIEKLAEKIDRYNQWLMDHSNYHTTIIPVGDGVAVSVPKEHEEVSS</sequence>
<dbReference type="GO" id="GO:0000287">
    <property type="term" value="F:magnesium ion binding"/>
    <property type="evidence" value="ECO:0007669"/>
    <property type="project" value="UniProtKB-UniRule"/>
</dbReference>
<dbReference type="STRING" id="531814.SAMN04487944_10930"/>
<keyword evidence="4" id="KW-0819">tRNA processing</keyword>
<keyword evidence="1 4" id="KW-0489">Methyltransferase</keyword>
<dbReference type="SUPFAM" id="SSF53335">
    <property type="entry name" value="S-adenosyl-L-methionine-dependent methyltransferases"/>
    <property type="match status" value="1"/>
</dbReference>
<comment type="function">
    <text evidence="4">Catalyzes the methylation of 5-hydroxyuridine (ho5U) to form 5-methoxyuridine (mo5U) at position 34 in tRNAs.</text>
</comment>
<keyword evidence="4" id="KW-0479">Metal-binding</keyword>
<gene>
    <name evidence="4" type="primary">trmR</name>
    <name evidence="5" type="ORF">SAMN04487944_10930</name>
</gene>
<dbReference type="PANTHER" id="PTHR10509">
    <property type="entry name" value="O-METHYLTRANSFERASE-RELATED"/>
    <property type="match status" value="1"/>
</dbReference>
<dbReference type="GO" id="GO:0008757">
    <property type="term" value="F:S-adenosylmethionine-dependent methyltransferase activity"/>
    <property type="evidence" value="ECO:0007669"/>
    <property type="project" value="TreeGrafter"/>
</dbReference>
<dbReference type="Gene3D" id="3.40.50.150">
    <property type="entry name" value="Vaccinia Virus protein VP39"/>
    <property type="match status" value="1"/>
</dbReference>
<dbReference type="Pfam" id="PF01596">
    <property type="entry name" value="Methyltransf_3"/>
    <property type="match status" value="1"/>
</dbReference>
<feature type="binding site" evidence="4">
    <location>
        <position position="158"/>
    </location>
    <ligand>
        <name>Mg(2+)</name>
        <dbReference type="ChEBI" id="CHEBI:18420"/>
    </ligand>
</feature>
<dbReference type="CDD" id="cd02440">
    <property type="entry name" value="AdoMet_MTases"/>
    <property type="match status" value="1"/>
</dbReference>